<proteinExistence type="predicted"/>
<reference evidence="1 2" key="1">
    <citation type="journal article" date="2022" name="Hortic Res">
        <title>A haplotype resolved chromosomal level avocado genome allows analysis of novel avocado genes.</title>
        <authorList>
            <person name="Nath O."/>
            <person name="Fletcher S.J."/>
            <person name="Hayward A."/>
            <person name="Shaw L.M."/>
            <person name="Masouleh A.K."/>
            <person name="Furtado A."/>
            <person name="Henry R.J."/>
            <person name="Mitter N."/>
        </authorList>
    </citation>
    <scope>NUCLEOTIDE SEQUENCE [LARGE SCALE GENOMIC DNA]</scope>
    <source>
        <strain evidence="2">cv. Hass</strain>
    </source>
</reference>
<name>A0ACC2MSW9_PERAE</name>
<comment type="caution">
    <text evidence="1">The sequence shown here is derived from an EMBL/GenBank/DDBJ whole genome shotgun (WGS) entry which is preliminary data.</text>
</comment>
<evidence type="ECO:0000313" key="1">
    <source>
        <dbReference type="EMBL" id="KAJ8648493.1"/>
    </source>
</evidence>
<sequence>MAFKGRFFSFTPTSSKKSSDPLTPETSISPKTPIPNPPSNKKNPTKSPKEEPQIELPLHAIPKHQKKKKKDKKNKKNDGDENGDEAQLHSPSAHVKKTQKGSADLPLGLRRIKTRSGPLPQECFFEFYDDYNRRTSKAGGCSTSDGGNSSKKKAAQSLSKRVLPGNADDDGNSEMGCGLSIDHSVNLLNFGALEDSNLRGHSEGRRSFGAFTPEAQDFESPRFRALLRATSAPRKMFPGDKKSFSHELHSKGVKPFPFWKRRDLFNLEEVLVVIQEKFNKAKEEVNSELAVFAADLIGILEKNAEAHPEWKETIEDLLVLAQRCSDLKPSEFWVLCEGIVQDLDDQRQELPVGTLKQLHTRMLFTLTRCTRLLQFHKESGLAEDEHLIGLHHSGILYSADKQVPLGTRRHGENFYFEMSSKVTSENKSCNQEQHGLSWKSSQVIQTTGVSQLSTDVETAKKFGLSVNRNRKASWKSPSSPAEKNLKELRQGKDEIYDKGDSLKTLNSRRESSEAYQLAIKCPVYPPAKELLQQSSLLPKLQNKVSWGCWGEQQNTYVKNSIICRICEEEIPTSYVENHSRICTIAYRCDQNGLSVNERLIRIAEILEKFVESYSPKELLNAMESPNAVKISKPIAGGEDVFSPWGSDWSHRGSEDMLDCDSSVFVDDLKGLPTIFCKTSSSLKSDQDMATSSAGSMTPRSPLSTPSMTQMDLLLAGRGAFFEQEDLQQINDLAVIARCMVKCMDQEPFPYLITCLENLHVIIHRRKLDALTVQTFGARIEKLLREKYVQLCGLVDDDNFDTTSSVFDEDGPSEDDIVHSLFTSPIHSPKDRTSIDDFEIIKPISRGAFGRVFLAKKRKTGDLFAIKVLKKADMIRKNAVKSVLAERDILISVCNPFVVRFFYSFTCEENLYLVMEYLNGGDLFSLLRSLNRLDEDVACTYIAEIVLALEYLHSLHVVHRDLKPDNLLIAHDGHIKLTDFGLSKVGLINSTDDLSRPAVSGTSSLGEEEPKSELLQQEQRQKRSAVGTPDYLAPEILLGIAHGTTADWWAVGVILFEMIVGIPPFSADHPQAIFNNILNREIHWPLIPEEMSSEAHDLIDKLLTEDPSTRLGAKGATEVKQHEFFKNINWDTLARQKAAFVPASENALDTSYFSSRYSWNTSDQHVHSESELEDSSDNDSMSDNGSCTSNHHLDEQGDECGGSTEFESGSASKYSFSNFSFKNLSQLASINYDLLSKGWKDERPTRLDL</sequence>
<keyword evidence="2" id="KW-1185">Reference proteome</keyword>
<accession>A0ACC2MSW9</accession>
<evidence type="ECO:0000313" key="2">
    <source>
        <dbReference type="Proteomes" id="UP001234297"/>
    </source>
</evidence>
<gene>
    <name evidence="1" type="ORF">MRB53_001516</name>
</gene>
<organism evidence="1 2">
    <name type="scientific">Persea americana</name>
    <name type="common">Avocado</name>
    <dbReference type="NCBI Taxonomy" id="3435"/>
    <lineage>
        <taxon>Eukaryota</taxon>
        <taxon>Viridiplantae</taxon>
        <taxon>Streptophyta</taxon>
        <taxon>Embryophyta</taxon>
        <taxon>Tracheophyta</taxon>
        <taxon>Spermatophyta</taxon>
        <taxon>Magnoliopsida</taxon>
        <taxon>Magnoliidae</taxon>
        <taxon>Laurales</taxon>
        <taxon>Lauraceae</taxon>
        <taxon>Persea</taxon>
    </lineage>
</organism>
<dbReference type="Proteomes" id="UP001234297">
    <property type="component" value="Chromosome 1"/>
</dbReference>
<protein>
    <submittedName>
        <fullName evidence="1">Uncharacterized protein</fullName>
    </submittedName>
</protein>
<dbReference type="EMBL" id="CM056809">
    <property type="protein sequence ID" value="KAJ8648493.1"/>
    <property type="molecule type" value="Genomic_DNA"/>
</dbReference>